<dbReference type="SUPFAM" id="SSF53800">
    <property type="entry name" value="Chelatase"/>
    <property type="match status" value="1"/>
</dbReference>
<dbReference type="KEGG" id="cpis:HS961_13885"/>
<dbReference type="RefSeq" id="WP_182322904.1">
    <property type="nucleotide sequence ID" value="NZ_CP058554.1"/>
</dbReference>
<dbReference type="CDD" id="cd02980">
    <property type="entry name" value="TRX_Fd_family"/>
    <property type="match status" value="1"/>
</dbReference>
<name>A0A7G5EIL1_9BURK</name>
<dbReference type="EMBL" id="CP058554">
    <property type="protein sequence ID" value="QMV73836.1"/>
    <property type="molecule type" value="Genomic_DNA"/>
</dbReference>
<evidence type="ECO:0000313" key="1">
    <source>
        <dbReference type="EMBL" id="QMV73836.1"/>
    </source>
</evidence>
<dbReference type="SUPFAM" id="SSF52833">
    <property type="entry name" value="Thioredoxin-like"/>
    <property type="match status" value="1"/>
</dbReference>
<proteinExistence type="predicted"/>
<reference evidence="1 2" key="1">
    <citation type="journal article" date="2020" name="G3 (Bethesda)">
        <title>CeMbio - The Caenorhabditis elegans Microbiome Resource.</title>
        <authorList>
            <person name="Dirksen P."/>
            <person name="Assie A."/>
            <person name="Zimmermann J."/>
            <person name="Zhang F."/>
            <person name="Tietje A.M."/>
            <person name="Marsh S.A."/>
            <person name="Felix M.A."/>
            <person name="Shapira M."/>
            <person name="Kaleta C."/>
            <person name="Schulenburg H."/>
            <person name="Samuel B."/>
        </authorList>
    </citation>
    <scope>NUCLEOTIDE SEQUENCE [LARGE SCALE GENOMIC DNA]</scope>
    <source>
        <strain evidence="1 2">BIGb0172</strain>
    </source>
</reference>
<sequence length="265" mass="28741">MANQPDALLLLGRGGLGSAAKNELQALLQACQQADPLLPMQLAFVDRNQPALPEALDSLCAALAPADLAQQTIVIQPTMVPDEPALRRWLQKVARRWLASQPAHARPQLVFAQPLLQWDGLVPALLNHLALATAQPDVVAEEGEEGWQNDPVAWSTVPAHQRHVLWCMGPRCVAKGAAALWPRLSQAVQASAPLKQQLQLLQTSCQYPCNQGPLMIVYPEGVWYGKLDEDSLVPVLKSHIEGSEACAAHRVHTLQVPPPGSDPDQ</sequence>
<accession>A0A7G5EIL1</accession>
<evidence type="ECO:0000313" key="2">
    <source>
        <dbReference type="Proteomes" id="UP000515240"/>
    </source>
</evidence>
<dbReference type="Gene3D" id="3.40.30.10">
    <property type="entry name" value="Glutaredoxin"/>
    <property type="match status" value="1"/>
</dbReference>
<dbReference type="InterPro" id="IPR036249">
    <property type="entry name" value="Thioredoxin-like_sf"/>
</dbReference>
<keyword evidence="2" id="KW-1185">Reference proteome</keyword>
<gene>
    <name evidence="1" type="ORF">HS961_13885</name>
</gene>
<protein>
    <submittedName>
        <fullName evidence="1">(2Fe-2S) ferredoxin domain-containing protein</fullName>
    </submittedName>
</protein>
<dbReference type="Proteomes" id="UP000515240">
    <property type="component" value="Chromosome"/>
</dbReference>
<dbReference type="Gene3D" id="3.40.50.1400">
    <property type="match status" value="1"/>
</dbReference>
<organism evidence="1 2">
    <name type="scientific">Comamonas piscis</name>
    <dbReference type="NCBI Taxonomy" id="1562974"/>
    <lineage>
        <taxon>Bacteria</taxon>
        <taxon>Pseudomonadati</taxon>
        <taxon>Pseudomonadota</taxon>
        <taxon>Betaproteobacteria</taxon>
        <taxon>Burkholderiales</taxon>
        <taxon>Comamonadaceae</taxon>
        <taxon>Comamonas</taxon>
    </lineage>
</organism>
<dbReference type="AlphaFoldDB" id="A0A7G5EIL1"/>